<dbReference type="SUPFAM" id="SSF56281">
    <property type="entry name" value="Metallo-hydrolase/oxidoreductase"/>
    <property type="match status" value="1"/>
</dbReference>
<dbReference type="RefSeq" id="WP_097017009.1">
    <property type="nucleotide sequence ID" value="NZ_OBDZ01000005.1"/>
</dbReference>
<proteinExistence type="predicted"/>
<comment type="cofactor">
    <cofactor evidence="1">
        <name>Zn(2+)</name>
        <dbReference type="ChEBI" id="CHEBI:29105"/>
    </cofactor>
</comment>
<evidence type="ECO:0000313" key="7">
    <source>
        <dbReference type="Proteomes" id="UP000219573"/>
    </source>
</evidence>
<keyword evidence="3" id="KW-0378">Hydrolase</keyword>
<accession>A0A285G896</accession>
<name>A0A285G896_9FIRM</name>
<dbReference type="Gene3D" id="3.60.15.10">
    <property type="entry name" value="Ribonuclease Z/Hydroxyacylglutathione hydrolase-like"/>
    <property type="match status" value="1"/>
</dbReference>
<dbReference type="GO" id="GO:0046872">
    <property type="term" value="F:metal ion binding"/>
    <property type="evidence" value="ECO:0007669"/>
    <property type="project" value="UniProtKB-KW"/>
</dbReference>
<dbReference type="InterPro" id="IPR001279">
    <property type="entry name" value="Metallo-B-lactamas"/>
</dbReference>
<sequence length="207" mass="22620">MFIKRLSVGALSVNCYVVADEGSKEAVVIDPGSQAQDILKVIDDNDLKVKYVINTHGHNDHIAANPQLLEETGAELLIHQDDAEFLQNSELNLSFFIGEMGQQLECPKADRLLADGEEIECGSLVFSVIHTPGHTPGSICLKLDDTLFTGDTIFARGVGRTDFPMGSYSALRDSIAKILDFEEDLKICPGHGPESTLNRARSENSYI</sequence>
<dbReference type="Proteomes" id="UP000219573">
    <property type="component" value="Unassembled WGS sequence"/>
</dbReference>
<evidence type="ECO:0000256" key="1">
    <source>
        <dbReference type="ARBA" id="ARBA00001947"/>
    </source>
</evidence>
<keyword evidence="7" id="KW-1185">Reference proteome</keyword>
<dbReference type="PANTHER" id="PTHR46233">
    <property type="entry name" value="HYDROXYACYLGLUTATHIONE HYDROLASE GLOC"/>
    <property type="match status" value="1"/>
</dbReference>
<dbReference type="EMBL" id="OBDZ01000005">
    <property type="protein sequence ID" value="SNY19800.1"/>
    <property type="molecule type" value="Genomic_DNA"/>
</dbReference>
<dbReference type="Pfam" id="PF00753">
    <property type="entry name" value="Lactamase_B"/>
    <property type="match status" value="1"/>
</dbReference>
<evidence type="ECO:0000256" key="3">
    <source>
        <dbReference type="ARBA" id="ARBA00022801"/>
    </source>
</evidence>
<gene>
    <name evidence="6" type="ORF">SAMN06265827_105190</name>
</gene>
<evidence type="ECO:0000256" key="2">
    <source>
        <dbReference type="ARBA" id="ARBA00022723"/>
    </source>
</evidence>
<reference evidence="7" key="1">
    <citation type="submission" date="2017-09" db="EMBL/GenBank/DDBJ databases">
        <authorList>
            <person name="Varghese N."/>
            <person name="Submissions S."/>
        </authorList>
    </citation>
    <scope>NUCLEOTIDE SEQUENCE [LARGE SCALE GENOMIC DNA]</scope>
    <source>
        <strain evidence="7">MSL47</strain>
    </source>
</reference>
<dbReference type="STRING" id="1413210.U472_12245"/>
<organism evidence="6 7">
    <name type="scientific">Orenia metallireducens</name>
    <dbReference type="NCBI Taxonomy" id="1413210"/>
    <lineage>
        <taxon>Bacteria</taxon>
        <taxon>Bacillati</taxon>
        <taxon>Bacillota</taxon>
        <taxon>Clostridia</taxon>
        <taxon>Halanaerobiales</taxon>
        <taxon>Halobacteroidaceae</taxon>
        <taxon>Orenia</taxon>
    </lineage>
</organism>
<keyword evidence="2" id="KW-0479">Metal-binding</keyword>
<dbReference type="GO" id="GO:0016787">
    <property type="term" value="F:hydrolase activity"/>
    <property type="evidence" value="ECO:0007669"/>
    <property type="project" value="UniProtKB-KW"/>
</dbReference>
<evidence type="ECO:0000259" key="5">
    <source>
        <dbReference type="SMART" id="SM00849"/>
    </source>
</evidence>
<dbReference type="CDD" id="cd06262">
    <property type="entry name" value="metallo-hydrolase-like_MBL-fold"/>
    <property type="match status" value="1"/>
</dbReference>
<feature type="domain" description="Metallo-beta-lactamase" evidence="5">
    <location>
        <begin position="12"/>
        <end position="191"/>
    </location>
</feature>
<dbReference type="AlphaFoldDB" id="A0A285G896"/>
<dbReference type="PANTHER" id="PTHR46233:SF3">
    <property type="entry name" value="HYDROXYACYLGLUTATHIONE HYDROLASE GLOC"/>
    <property type="match status" value="1"/>
</dbReference>
<evidence type="ECO:0000313" key="6">
    <source>
        <dbReference type="EMBL" id="SNY19800.1"/>
    </source>
</evidence>
<dbReference type="InterPro" id="IPR051453">
    <property type="entry name" value="MBL_Glyoxalase_II"/>
</dbReference>
<dbReference type="SMART" id="SM00849">
    <property type="entry name" value="Lactamase_B"/>
    <property type="match status" value="1"/>
</dbReference>
<evidence type="ECO:0000256" key="4">
    <source>
        <dbReference type="ARBA" id="ARBA00022833"/>
    </source>
</evidence>
<keyword evidence="4" id="KW-0862">Zinc</keyword>
<protein>
    <submittedName>
        <fullName evidence="6">Glyoxylase, beta-lactamase superfamily II</fullName>
    </submittedName>
</protein>
<dbReference type="OrthoDB" id="9802248at2"/>
<dbReference type="InterPro" id="IPR036866">
    <property type="entry name" value="RibonucZ/Hydroxyglut_hydro"/>
</dbReference>